<reference evidence="1 2" key="1">
    <citation type="journal article" date="2019" name="Nat. Ecol. Evol.">
        <title>Megaphylogeny resolves global patterns of mushroom evolution.</title>
        <authorList>
            <person name="Varga T."/>
            <person name="Krizsan K."/>
            <person name="Foldi C."/>
            <person name="Dima B."/>
            <person name="Sanchez-Garcia M."/>
            <person name="Sanchez-Ramirez S."/>
            <person name="Szollosi G.J."/>
            <person name="Szarkandi J.G."/>
            <person name="Papp V."/>
            <person name="Albert L."/>
            <person name="Andreopoulos W."/>
            <person name="Angelini C."/>
            <person name="Antonin V."/>
            <person name="Barry K.W."/>
            <person name="Bougher N.L."/>
            <person name="Buchanan P."/>
            <person name="Buyck B."/>
            <person name="Bense V."/>
            <person name="Catcheside P."/>
            <person name="Chovatia M."/>
            <person name="Cooper J."/>
            <person name="Damon W."/>
            <person name="Desjardin D."/>
            <person name="Finy P."/>
            <person name="Geml J."/>
            <person name="Haridas S."/>
            <person name="Hughes K."/>
            <person name="Justo A."/>
            <person name="Karasinski D."/>
            <person name="Kautmanova I."/>
            <person name="Kiss B."/>
            <person name="Kocsube S."/>
            <person name="Kotiranta H."/>
            <person name="LaButti K.M."/>
            <person name="Lechner B.E."/>
            <person name="Liimatainen K."/>
            <person name="Lipzen A."/>
            <person name="Lukacs Z."/>
            <person name="Mihaltcheva S."/>
            <person name="Morgado L.N."/>
            <person name="Niskanen T."/>
            <person name="Noordeloos M.E."/>
            <person name="Ohm R.A."/>
            <person name="Ortiz-Santana B."/>
            <person name="Ovrebo C."/>
            <person name="Racz N."/>
            <person name="Riley R."/>
            <person name="Savchenko A."/>
            <person name="Shiryaev A."/>
            <person name="Soop K."/>
            <person name="Spirin V."/>
            <person name="Szebenyi C."/>
            <person name="Tomsovsky M."/>
            <person name="Tulloss R.E."/>
            <person name="Uehling J."/>
            <person name="Grigoriev I.V."/>
            <person name="Vagvolgyi C."/>
            <person name="Papp T."/>
            <person name="Martin F.M."/>
            <person name="Miettinen O."/>
            <person name="Hibbett D.S."/>
            <person name="Nagy L.G."/>
        </authorList>
    </citation>
    <scope>NUCLEOTIDE SEQUENCE [LARGE SCALE GENOMIC DNA]</scope>
    <source>
        <strain evidence="1 2">NL-1719</strain>
    </source>
</reference>
<evidence type="ECO:0000313" key="2">
    <source>
        <dbReference type="Proteomes" id="UP000308600"/>
    </source>
</evidence>
<accession>A0ACD3AZA9</accession>
<name>A0ACD3AZA9_9AGAR</name>
<gene>
    <name evidence="1" type="ORF">BDN72DRAFT_856409</name>
</gene>
<keyword evidence="2" id="KW-1185">Reference proteome</keyword>
<evidence type="ECO:0000313" key="1">
    <source>
        <dbReference type="EMBL" id="TFK71140.1"/>
    </source>
</evidence>
<sequence length="194" mass="21751">MTQWYQKKIQTLCAITQLGTVLAGPNGRLVEFVYGNMTESDELEVIAQARLQTSLGGHKVESTQDRKACRQEKDGYRLDLSIAQWTGALWVTMFRLFRRQSAGLLERPEVVAQWKSSTSRWLGRWFWVTGIGGTGISVEACNLGPPEERGLFNNPNAGVDQHLTSEDIGWTWRTSGMNFHGKTKGVTKCLQGND</sequence>
<dbReference type="Proteomes" id="UP000308600">
    <property type="component" value="Unassembled WGS sequence"/>
</dbReference>
<proteinExistence type="predicted"/>
<organism evidence="1 2">
    <name type="scientific">Pluteus cervinus</name>
    <dbReference type="NCBI Taxonomy" id="181527"/>
    <lineage>
        <taxon>Eukaryota</taxon>
        <taxon>Fungi</taxon>
        <taxon>Dikarya</taxon>
        <taxon>Basidiomycota</taxon>
        <taxon>Agaricomycotina</taxon>
        <taxon>Agaricomycetes</taxon>
        <taxon>Agaricomycetidae</taxon>
        <taxon>Agaricales</taxon>
        <taxon>Pluteineae</taxon>
        <taxon>Pluteaceae</taxon>
        <taxon>Pluteus</taxon>
    </lineage>
</organism>
<dbReference type="EMBL" id="ML208302">
    <property type="protein sequence ID" value="TFK71140.1"/>
    <property type="molecule type" value="Genomic_DNA"/>
</dbReference>
<protein>
    <submittedName>
        <fullName evidence="1">Uncharacterized protein</fullName>
    </submittedName>
</protein>